<feature type="active site" description="Proton acceptor; shared with catalytic histidine of dimeric partner" evidence="4">
    <location>
        <position position="185"/>
    </location>
</feature>
<feature type="site" description="Substrate binding" evidence="4">
    <location>
        <position position="93"/>
    </location>
</feature>
<evidence type="ECO:0000256" key="1">
    <source>
        <dbReference type="ARBA" id="ARBA00022722"/>
    </source>
</evidence>
<evidence type="ECO:0000256" key="3">
    <source>
        <dbReference type="ARBA" id="ARBA00023932"/>
    </source>
</evidence>
<sequence length="241" mass="26905">MDNKMYVRMEIKFDEDTGRLQIGDRDVFVRVFEPGQEVFDETLDQYHQFPGVATDVVFPQLTTGATVSVHTAIGPYSGPLTVSCFNYHVCNKRFVFGVMPALEVPADVHPHLRLGAPILCGEQLVSVVTAVYERADGVWLVPVTGVREAHQVSGHARVCNGVRAERLRDGRSVYGTVQLPYNKVKAYALSQSTPAADARESCALFYNDSEVRITFSKGEFEQMHWRLPGLFCGSFGIIKHY</sequence>
<proteinExistence type="inferred from homology"/>
<accession>Q8JNA9</accession>
<protein>
    <submittedName>
        <fullName evidence="5">p26</fullName>
    </submittedName>
</protein>
<reference evidence="5" key="1">
    <citation type="submission" date="2001-09" db="EMBL/GenBank/DDBJ databases">
        <title>Characterization of the p10 gene region of Anticarsia gemmatalis nucleopolyhedrovirus.</title>
        <authorList>
            <person name="Razuck F.B."/>
            <person name="Ribeiro B."/>
            <person name="Vargas J.H."/>
            <person name="Wolff J.L."/>
            <person name="Blissard G.W."/>
            <person name="Ribeiro B.M."/>
        </authorList>
    </citation>
    <scope>NUCLEOTIDE SEQUENCE</scope>
</reference>
<comment type="caution">
    <text evidence="4">Lacks conserved residue(s) required for the propagation of feature annotation.</text>
</comment>
<dbReference type="Pfam" id="PF04766">
    <property type="entry name" value="Baculo_p26"/>
    <property type="match status" value="1"/>
</dbReference>
<dbReference type="EMBL" id="AY055828">
    <property type="protein sequence ID" value="AAL17705.1"/>
    <property type="molecule type" value="Genomic_DNA"/>
</dbReference>
<gene>
    <name evidence="5" type="primary">p26</name>
</gene>
<dbReference type="GO" id="GO:0061507">
    <property type="term" value="F:2',3'-cyclic GMP-AMP binding"/>
    <property type="evidence" value="ECO:0007669"/>
    <property type="project" value="UniProtKB-UniRule"/>
</dbReference>
<organism evidence="5">
    <name type="scientific">Anticarsia gemmatalis nuclear polyhedrosis virus</name>
    <name type="common">AgMNPV</name>
    <dbReference type="NCBI Taxonomy" id="31507"/>
    <lineage>
        <taxon>Viruses</taxon>
        <taxon>Viruses incertae sedis</taxon>
        <taxon>Naldaviricetes</taxon>
        <taxon>Lefavirales</taxon>
        <taxon>Baculoviridae</taxon>
        <taxon>Alphabaculovirus</taxon>
    </lineage>
</organism>
<evidence type="ECO:0000256" key="2">
    <source>
        <dbReference type="ARBA" id="ARBA00022801"/>
    </source>
</evidence>
<dbReference type="GO" id="GO:0016787">
    <property type="term" value="F:hydrolase activity"/>
    <property type="evidence" value="ECO:0007669"/>
    <property type="project" value="UniProtKB-KW"/>
</dbReference>
<keyword evidence="1 4" id="KW-0540">Nuclease</keyword>
<comment type="function">
    <text evidence="4">Nuclease that cleaves host 2',3'-cGAMP.</text>
</comment>
<comment type="catalytic activity">
    <reaction evidence="3">
        <text>2',3'-cGAMP + H2O = Gp(2'-5')Ap(3') + H(+)</text>
        <dbReference type="Rhea" id="RHEA:59472"/>
        <dbReference type="ChEBI" id="CHEBI:15377"/>
        <dbReference type="ChEBI" id="CHEBI:15378"/>
        <dbReference type="ChEBI" id="CHEBI:143093"/>
        <dbReference type="ChEBI" id="CHEBI:143098"/>
    </reaction>
    <physiologicalReaction direction="left-to-right" evidence="3">
        <dbReference type="Rhea" id="RHEA:59473"/>
    </physiologicalReaction>
</comment>
<dbReference type="HAMAP" id="MF_04143">
    <property type="entry name" value="Poxins"/>
    <property type="match status" value="1"/>
</dbReference>
<dbReference type="GO" id="GO:0004518">
    <property type="term" value="F:nuclease activity"/>
    <property type="evidence" value="ECO:0007669"/>
    <property type="project" value="UniProtKB-UniRule"/>
</dbReference>
<dbReference type="InterPro" id="IPR006853">
    <property type="entry name" value="Poxin_vir"/>
</dbReference>
<comment type="domain">
    <text evidence="4">The substrate binding site is formed by the N-terminus of a monomer and the C-terminus of the opposite monomer.</text>
</comment>
<name>Q8JNA9_NPVAG</name>
<feature type="active site" description="Proton donor" evidence="4">
    <location>
        <position position="47"/>
    </location>
</feature>
<keyword evidence="2 4" id="KW-0378">Hydrolase</keyword>
<organismHost>
    <name type="scientific">Lepidoptera</name>
    <name type="common">moths &amp; butterflies</name>
    <dbReference type="NCBI Taxonomy" id="7088"/>
</organismHost>
<feature type="active site" description="Shared with catalytic histidine of dimeric partner" evidence="4">
    <location>
        <position position="181"/>
    </location>
</feature>
<evidence type="ECO:0000313" key="5">
    <source>
        <dbReference type="EMBL" id="AAL17705.1"/>
    </source>
</evidence>
<comment type="subunit">
    <text evidence="4">Homodimer.</text>
</comment>
<evidence type="ECO:0000256" key="4">
    <source>
        <dbReference type="HAMAP-Rule" id="MF_04143"/>
    </source>
</evidence>
<feature type="site" description="Substrate binding" evidence="4">
    <location>
        <position position="226"/>
    </location>
</feature>